<feature type="transmembrane region" description="Helical" evidence="5">
    <location>
        <begin position="258"/>
        <end position="280"/>
    </location>
</feature>
<feature type="transmembrane region" description="Helical" evidence="5">
    <location>
        <begin position="292"/>
        <end position="314"/>
    </location>
</feature>
<evidence type="ECO:0000259" key="6">
    <source>
        <dbReference type="PROSITE" id="PS50850"/>
    </source>
</evidence>
<dbReference type="PROSITE" id="PS50850">
    <property type="entry name" value="MFS"/>
    <property type="match status" value="1"/>
</dbReference>
<dbReference type="InterPro" id="IPR011701">
    <property type="entry name" value="MFS"/>
</dbReference>
<evidence type="ECO:0000256" key="1">
    <source>
        <dbReference type="ARBA" id="ARBA00004651"/>
    </source>
</evidence>
<dbReference type="Pfam" id="PF07690">
    <property type="entry name" value="MFS_1"/>
    <property type="match status" value="1"/>
</dbReference>
<dbReference type="PANTHER" id="PTHR23531">
    <property type="entry name" value="QUINOLENE RESISTANCE PROTEIN NORA"/>
    <property type="match status" value="1"/>
</dbReference>
<comment type="subcellular location">
    <subcellularLocation>
        <location evidence="1">Cell membrane</location>
        <topology evidence="1">Multi-pass membrane protein</topology>
    </subcellularLocation>
</comment>
<dbReference type="PATRIC" id="fig|931089.4.peg.1911"/>
<organism evidence="7 8">
    <name type="scientific">Corynebacterium deserti GIMN1.010</name>
    <dbReference type="NCBI Taxonomy" id="931089"/>
    <lineage>
        <taxon>Bacteria</taxon>
        <taxon>Bacillati</taxon>
        <taxon>Actinomycetota</taxon>
        <taxon>Actinomycetes</taxon>
        <taxon>Mycobacteriales</taxon>
        <taxon>Corynebacteriaceae</taxon>
        <taxon>Corynebacterium</taxon>
    </lineage>
</organism>
<evidence type="ECO:0000256" key="4">
    <source>
        <dbReference type="ARBA" id="ARBA00023136"/>
    </source>
</evidence>
<feature type="transmembrane region" description="Helical" evidence="5">
    <location>
        <begin position="83"/>
        <end position="105"/>
    </location>
</feature>
<dbReference type="OrthoDB" id="5189108at2"/>
<sequence>MNSRALSRADIEQLPSMWKSPGFVAVLVAVGAAFGSWSLLLPVVPLAVLNNGGSSAIAGATTGIFMAATVLTQICTPTALRKIGYTPVMTFAAFMLGVPALGYIFSVEPLPVLVVSALRGIGFGALTVAESALVAELVPVRFLGKASGMLGVFIGLSQMLFLPMGLAIGDRFGFHIVYIMGAVIALIAAVMCLRIPNLKAAPKQEPSQYDYPEEQRAPQVATWKLVLIPSLAVTSLSMTFGAVSSFLPAAVIELDPGLGAALAGIILSITGGASMVFRYLSGVIADRRGIPGTTMIGAQIAGLVGVVLIAATIFNGWSVWLLIVGAVLFGGGFGMVQNEALLSMFFRLPRSRVSEASAIWNIAYDAGTGIGSFILGIVAASLAYSGAFGAGAAVIVVGIVLTVADRIVGKHRITEYNNTRARLRQVPVARRAVHGLRSVRGARKQRAVATKPVLVDDLLTRPTEKPGWKERPDTDS</sequence>
<feature type="transmembrane region" description="Helical" evidence="5">
    <location>
        <begin position="175"/>
        <end position="193"/>
    </location>
</feature>
<evidence type="ECO:0000256" key="5">
    <source>
        <dbReference type="SAM" id="Phobius"/>
    </source>
</evidence>
<evidence type="ECO:0000313" key="7">
    <source>
        <dbReference type="EMBL" id="ALC06281.1"/>
    </source>
</evidence>
<proteinExistence type="predicted"/>
<keyword evidence="3 5" id="KW-1133">Transmembrane helix</keyword>
<dbReference type="GO" id="GO:0005886">
    <property type="term" value="C:plasma membrane"/>
    <property type="evidence" value="ECO:0007669"/>
    <property type="project" value="UniProtKB-SubCell"/>
</dbReference>
<feature type="transmembrane region" description="Helical" evidence="5">
    <location>
        <begin position="117"/>
        <end position="138"/>
    </location>
</feature>
<dbReference type="Gene3D" id="1.20.1250.20">
    <property type="entry name" value="MFS general substrate transporter like domains"/>
    <property type="match status" value="2"/>
</dbReference>
<dbReference type="GO" id="GO:0022857">
    <property type="term" value="F:transmembrane transporter activity"/>
    <property type="evidence" value="ECO:0007669"/>
    <property type="project" value="InterPro"/>
</dbReference>
<accession>A0A0M5ILT7</accession>
<dbReference type="PANTHER" id="PTHR23531:SF1">
    <property type="entry name" value="QUINOLENE RESISTANCE PROTEIN NORA"/>
    <property type="match status" value="1"/>
</dbReference>
<reference evidence="7 8" key="1">
    <citation type="submission" date="2014-08" db="EMBL/GenBank/DDBJ databases">
        <title>Complete genome sequence of Corynebacterium deserti GIMN1.010 (=DSM 45689), isolated from desert sand in western China.</title>
        <authorList>
            <person name="Ruckert C."/>
            <person name="Albersmeier A."/>
            <person name="Kalinowski J."/>
        </authorList>
    </citation>
    <scope>NUCLEOTIDE SEQUENCE [LARGE SCALE GENOMIC DNA]</scope>
    <source>
        <strain evidence="7 8">GIMN1.010</strain>
    </source>
</reference>
<dbReference type="InterPro" id="IPR052714">
    <property type="entry name" value="MFS_Exporter"/>
</dbReference>
<dbReference type="InterPro" id="IPR036259">
    <property type="entry name" value="MFS_trans_sf"/>
</dbReference>
<feature type="transmembrane region" description="Helical" evidence="5">
    <location>
        <begin position="386"/>
        <end position="404"/>
    </location>
</feature>
<keyword evidence="8" id="KW-1185">Reference proteome</keyword>
<feature type="transmembrane region" description="Helical" evidence="5">
    <location>
        <begin position="21"/>
        <end position="40"/>
    </location>
</feature>
<dbReference type="STRING" id="931089.CDES_09465"/>
<keyword evidence="4 5" id="KW-0472">Membrane</keyword>
<evidence type="ECO:0000256" key="2">
    <source>
        <dbReference type="ARBA" id="ARBA00022692"/>
    </source>
</evidence>
<dbReference type="AlphaFoldDB" id="A0A0M5ILT7"/>
<feature type="transmembrane region" description="Helical" evidence="5">
    <location>
        <begin position="320"/>
        <end position="346"/>
    </location>
</feature>
<gene>
    <name evidence="7" type="ORF">CDES_09465</name>
</gene>
<dbReference type="CDD" id="cd17489">
    <property type="entry name" value="MFS_YfcJ_like"/>
    <property type="match status" value="1"/>
</dbReference>
<feature type="transmembrane region" description="Helical" evidence="5">
    <location>
        <begin position="358"/>
        <end position="380"/>
    </location>
</feature>
<feature type="transmembrane region" description="Helical" evidence="5">
    <location>
        <begin position="225"/>
        <end position="252"/>
    </location>
</feature>
<dbReference type="KEGG" id="cdx:CDES_09465"/>
<evidence type="ECO:0000313" key="8">
    <source>
        <dbReference type="Proteomes" id="UP000068067"/>
    </source>
</evidence>
<evidence type="ECO:0000256" key="3">
    <source>
        <dbReference type="ARBA" id="ARBA00022989"/>
    </source>
</evidence>
<dbReference type="Proteomes" id="UP000068067">
    <property type="component" value="Chromosome"/>
</dbReference>
<name>A0A0M5ILT7_9CORY</name>
<feature type="transmembrane region" description="Helical" evidence="5">
    <location>
        <begin position="150"/>
        <end position="169"/>
    </location>
</feature>
<feature type="transmembrane region" description="Helical" evidence="5">
    <location>
        <begin position="52"/>
        <end position="71"/>
    </location>
</feature>
<protein>
    <submittedName>
        <fullName evidence="7">Major facilitator superfamily permease</fullName>
    </submittedName>
</protein>
<dbReference type="EMBL" id="CP009220">
    <property type="protein sequence ID" value="ALC06281.1"/>
    <property type="molecule type" value="Genomic_DNA"/>
</dbReference>
<dbReference type="InterPro" id="IPR020846">
    <property type="entry name" value="MFS_dom"/>
</dbReference>
<keyword evidence="2 5" id="KW-0812">Transmembrane</keyword>
<feature type="domain" description="Major facilitator superfamily (MFS) profile" evidence="6">
    <location>
        <begin position="21"/>
        <end position="410"/>
    </location>
</feature>
<dbReference type="SUPFAM" id="SSF103473">
    <property type="entry name" value="MFS general substrate transporter"/>
    <property type="match status" value="1"/>
</dbReference>